<protein>
    <submittedName>
        <fullName evidence="3">Undecaprenyl-diphosphatase</fullName>
    </submittedName>
</protein>
<feature type="domain" description="Phosphatidic acid phosphatase type 2/haloperoxidase" evidence="2">
    <location>
        <begin position="79"/>
        <end position="191"/>
    </location>
</feature>
<feature type="transmembrane region" description="Helical" evidence="1">
    <location>
        <begin position="152"/>
        <end position="170"/>
    </location>
</feature>
<feature type="transmembrane region" description="Helical" evidence="1">
    <location>
        <begin position="43"/>
        <end position="73"/>
    </location>
</feature>
<dbReference type="Proteomes" id="UP000198870">
    <property type="component" value="Unassembled WGS sequence"/>
</dbReference>
<dbReference type="SMART" id="SM00014">
    <property type="entry name" value="acidPPc"/>
    <property type="match status" value="1"/>
</dbReference>
<dbReference type="SUPFAM" id="SSF48317">
    <property type="entry name" value="Acid phosphatase/Vanadium-dependent haloperoxidase"/>
    <property type="match status" value="1"/>
</dbReference>
<evidence type="ECO:0000313" key="3">
    <source>
        <dbReference type="EMBL" id="SCY84944.1"/>
    </source>
</evidence>
<accession>A0A1G5J9R8</accession>
<dbReference type="InterPro" id="IPR000326">
    <property type="entry name" value="PAP2/HPO"/>
</dbReference>
<dbReference type="AlphaFoldDB" id="A0A1G5J9R8"/>
<dbReference type="PANTHER" id="PTHR14969">
    <property type="entry name" value="SPHINGOSINE-1-PHOSPHATE PHOSPHOHYDROLASE"/>
    <property type="match status" value="1"/>
</dbReference>
<dbReference type="OrthoDB" id="9801622at2"/>
<keyword evidence="1" id="KW-0472">Membrane</keyword>
<dbReference type="CDD" id="cd03392">
    <property type="entry name" value="PAP2_like_2"/>
    <property type="match status" value="1"/>
</dbReference>
<dbReference type="PANTHER" id="PTHR14969:SF13">
    <property type="entry name" value="AT30094P"/>
    <property type="match status" value="1"/>
</dbReference>
<gene>
    <name evidence="3" type="ORF">SAMN05216233_12666</name>
</gene>
<keyword evidence="1" id="KW-0812">Transmembrane</keyword>
<dbReference type="STRING" id="419481.SAMN05216233_12666"/>
<keyword evidence="1" id="KW-1133">Transmembrane helix</keyword>
<evidence type="ECO:0000256" key="1">
    <source>
        <dbReference type="SAM" id="Phobius"/>
    </source>
</evidence>
<reference evidence="3 4" key="1">
    <citation type="submission" date="2016-10" db="EMBL/GenBank/DDBJ databases">
        <authorList>
            <person name="de Groot N.N."/>
        </authorList>
    </citation>
    <scope>NUCLEOTIDE SEQUENCE [LARGE SCALE GENOMIC DNA]</scope>
    <source>
        <strain evidence="3 4">AA1</strain>
    </source>
</reference>
<feature type="transmembrane region" description="Helical" evidence="1">
    <location>
        <begin position="176"/>
        <end position="199"/>
    </location>
</feature>
<dbReference type="Pfam" id="PF01569">
    <property type="entry name" value="PAP2"/>
    <property type="match status" value="1"/>
</dbReference>
<dbReference type="RefSeq" id="WP_092215126.1">
    <property type="nucleotide sequence ID" value="NZ_FMUX01000026.1"/>
</dbReference>
<sequence>MHFFIIINVFFLIILTIIVNKNVTTGFDEKVLAWFDSIESLTLNSFLILITWLGSLWILLPTLAGITIGLLFYGYRMAAIVFNIGFIGAVSTTYIMKSLIERPRPELFENITTMPYDSSYPSAHTTQAFAFALMLSLLVYSLDTTFKTSLASLFLSFAVMVGISRMYLQVHFPSDVIAGVLIASIWTGIVIYLINLGVLR</sequence>
<feature type="transmembrane region" description="Helical" evidence="1">
    <location>
        <begin position="80"/>
        <end position="100"/>
    </location>
</feature>
<name>A0A1G5J9R8_9BACT</name>
<organism evidence="3 4">
    <name type="scientific">Desulfoluna spongiiphila</name>
    <dbReference type="NCBI Taxonomy" id="419481"/>
    <lineage>
        <taxon>Bacteria</taxon>
        <taxon>Pseudomonadati</taxon>
        <taxon>Thermodesulfobacteriota</taxon>
        <taxon>Desulfobacteria</taxon>
        <taxon>Desulfobacterales</taxon>
        <taxon>Desulfolunaceae</taxon>
        <taxon>Desulfoluna</taxon>
    </lineage>
</organism>
<feature type="transmembrane region" description="Helical" evidence="1">
    <location>
        <begin position="5"/>
        <end position="23"/>
    </location>
</feature>
<keyword evidence="4" id="KW-1185">Reference proteome</keyword>
<dbReference type="Gene3D" id="1.20.144.10">
    <property type="entry name" value="Phosphatidic acid phosphatase type 2/haloperoxidase"/>
    <property type="match status" value="2"/>
</dbReference>
<dbReference type="EMBL" id="FMUX01000026">
    <property type="protein sequence ID" value="SCY84944.1"/>
    <property type="molecule type" value="Genomic_DNA"/>
</dbReference>
<dbReference type="GO" id="GO:0042392">
    <property type="term" value="F:sphingosine-1-phosphate phosphatase activity"/>
    <property type="evidence" value="ECO:0007669"/>
    <property type="project" value="TreeGrafter"/>
</dbReference>
<proteinExistence type="predicted"/>
<feature type="transmembrane region" description="Helical" evidence="1">
    <location>
        <begin position="120"/>
        <end position="140"/>
    </location>
</feature>
<evidence type="ECO:0000259" key="2">
    <source>
        <dbReference type="SMART" id="SM00014"/>
    </source>
</evidence>
<evidence type="ECO:0000313" key="4">
    <source>
        <dbReference type="Proteomes" id="UP000198870"/>
    </source>
</evidence>
<dbReference type="InterPro" id="IPR036938">
    <property type="entry name" value="PAP2/HPO_sf"/>
</dbReference>